<evidence type="ECO:0000256" key="7">
    <source>
        <dbReference type="ARBA" id="ARBA00023136"/>
    </source>
</evidence>
<dbReference type="InterPro" id="IPR006153">
    <property type="entry name" value="Cation/H_exchanger_TM"/>
</dbReference>
<evidence type="ECO:0000256" key="1">
    <source>
        <dbReference type="ARBA" id="ARBA00004651"/>
    </source>
</evidence>
<keyword evidence="11" id="KW-1185">Reference proteome</keyword>
<evidence type="ECO:0000256" key="8">
    <source>
        <dbReference type="SAM" id="Phobius"/>
    </source>
</evidence>
<feature type="transmembrane region" description="Helical" evidence="8">
    <location>
        <begin position="53"/>
        <end position="70"/>
    </location>
</feature>
<feature type="transmembrane region" description="Helical" evidence="8">
    <location>
        <begin position="173"/>
        <end position="195"/>
    </location>
</feature>
<evidence type="ECO:0000256" key="5">
    <source>
        <dbReference type="ARBA" id="ARBA00022989"/>
    </source>
</evidence>
<feature type="transmembrane region" description="Helical" evidence="8">
    <location>
        <begin position="229"/>
        <end position="247"/>
    </location>
</feature>
<keyword evidence="3" id="KW-0050">Antiport</keyword>
<evidence type="ECO:0000256" key="6">
    <source>
        <dbReference type="ARBA" id="ARBA00023065"/>
    </source>
</evidence>
<feature type="transmembrane region" description="Helical" evidence="8">
    <location>
        <begin position="282"/>
        <end position="301"/>
    </location>
</feature>
<evidence type="ECO:0000256" key="3">
    <source>
        <dbReference type="ARBA" id="ARBA00022449"/>
    </source>
</evidence>
<dbReference type="Pfam" id="PF00999">
    <property type="entry name" value="Na_H_Exchanger"/>
    <property type="match status" value="1"/>
</dbReference>
<keyword evidence="2" id="KW-0813">Transport</keyword>
<feature type="domain" description="Cation/H+ exchanger transmembrane" evidence="9">
    <location>
        <begin position="36"/>
        <end position="393"/>
    </location>
</feature>
<evidence type="ECO:0000256" key="2">
    <source>
        <dbReference type="ARBA" id="ARBA00022448"/>
    </source>
</evidence>
<protein>
    <recommendedName>
        <fullName evidence="9">Cation/H+ exchanger transmembrane domain-containing protein</fullName>
    </recommendedName>
</protein>
<comment type="subcellular location">
    <subcellularLocation>
        <location evidence="1">Cell membrane</location>
        <topology evidence="1">Multi-pass membrane protein</topology>
    </subcellularLocation>
</comment>
<evidence type="ECO:0000256" key="4">
    <source>
        <dbReference type="ARBA" id="ARBA00022692"/>
    </source>
</evidence>
<evidence type="ECO:0000259" key="9">
    <source>
        <dbReference type="Pfam" id="PF00999"/>
    </source>
</evidence>
<proteinExistence type="predicted"/>
<dbReference type="EMBL" id="BOMI01000013">
    <property type="protein sequence ID" value="GID72300.1"/>
    <property type="molecule type" value="Genomic_DNA"/>
</dbReference>
<keyword evidence="5 8" id="KW-1133">Transmembrane helix</keyword>
<dbReference type="PANTHER" id="PTHR32507:SF8">
    <property type="entry name" value="CNH1P"/>
    <property type="match status" value="1"/>
</dbReference>
<feature type="transmembrane region" description="Helical" evidence="8">
    <location>
        <begin position="253"/>
        <end position="270"/>
    </location>
</feature>
<feature type="transmembrane region" description="Helical" evidence="8">
    <location>
        <begin position="307"/>
        <end position="327"/>
    </location>
</feature>
<evidence type="ECO:0000313" key="11">
    <source>
        <dbReference type="Proteomes" id="UP000609879"/>
    </source>
</evidence>
<gene>
    <name evidence="10" type="ORF">Ade02nite_09410</name>
</gene>
<keyword evidence="6" id="KW-0406">Ion transport</keyword>
<name>A0ABQ3XXB6_9ACTN</name>
<feature type="transmembrane region" description="Helical" evidence="8">
    <location>
        <begin position="20"/>
        <end position="41"/>
    </location>
</feature>
<organism evidence="10 11">
    <name type="scientific">Paractinoplanes deccanensis</name>
    <dbReference type="NCBI Taxonomy" id="113561"/>
    <lineage>
        <taxon>Bacteria</taxon>
        <taxon>Bacillati</taxon>
        <taxon>Actinomycetota</taxon>
        <taxon>Actinomycetes</taxon>
        <taxon>Micromonosporales</taxon>
        <taxon>Micromonosporaceae</taxon>
        <taxon>Paractinoplanes</taxon>
    </lineage>
</organism>
<keyword evidence="7 8" id="KW-0472">Membrane</keyword>
<evidence type="ECO:0000313" key="10">
    <source>
        <dbReference type="EMBL" id="GID72300.1"/>
    </source>
</evidence>
<sequence length="422" mass="43071">MDPRPGATLIRVGWFPAGRGVVGSAMTAGAVMLIALAVFAWGVASRRLERLDLTAPMVFVAVGVLLAVLFDVDQHAEGIMALTEATLVWVLFSDASRVGPRELRGDAGVYGRLLGLALPLTVIAGTLLAWWLLGLPNPWPALLVGAALAPTDAALGSVVIAHPKVPARIRRILNVESGVNDGIVTPVVMVALAGAASGAPLLQLVGGAVIGAAIGAVGGRLLRTAGESFAGPAVLALALLAYAGSIAVHANGFVAAFAAGLAFGHVAGRGGPREVFYVEQTAGLASLLVWAAFGALAVPLLPSRWTWPMLLYALLSLTAVRMLPVALSLIGARFKASTVLFVGWFGPRGLASIVFALLAVEELGPSADTAVAVIVLTVLISVVAHGLSAGPLAARYGQAARAEQEPGPVAAARLHTHRLGPP</sequence>
<keyword evidence="4 8" id="KW-0812">Transmembrane</keyword>
<accession>A0ABQ3XXB6</accession>
<feature type="transmembrane region" description="Helical" evidence="8">
    <location>
        <begin position="139"/>
        <end position="161"/>
    </location>
</feature>
<feature type="transmembrane region" description="Helical" evidence="8">
    <location>
        <begin position="113"/>
        <end position="133"/>
    </location>
</feature>
<feature type="transmembrane region" description="Helical" evidence="8">
    <location>
        <begin position="339"/>
        <end position="359"/>
    </location>
</feature>
<dbReference type="Proteomes" id="UP000609879">
    <property type="component" value="Unassembled WGS sequence"/>
</dbReference>
<feature type="transmembrane region" description="Helical" evidence="8">
    <location>
        <begin position="371"/>
        <end position="394"/>
    </location>
</feature>
<dbReference type="PANTHER" id="PTHR32507">
    <property type="entry name" value="NA(+)/H(+) ANTIPORTER 1"/>
    <property type="match status" value="1"/>
</dbReference>
<feature type="transmembrane region" description="Helical" evidence="8">
    <location>
        <begin position="201"/>
        <end position="222"/>
    </location>
</feature>
<comment type="caution">
    <text evidence="10">The sequence shown here is derived from an EMBL/GenBank/DDBJ whole genome shotgun (WGS) entry which is preliminary data.</text>
</comment>
<reference evidence="10 11" key="1">
    <citation type="submission" date="2021-01" db="EMBL/GenBank/DDBJ databases">
        <title>Whole genome shotgun sequence of Actinoplanes deccanensis NBRC 13994.</title>
        <authorList>
            <person name="Komaki H."/>
            <person name="Tamura T."/>
        </authorList>
    </citation>
    <scope>NUCLEOTIDE SEQUENCE [LARGE SCALE GENOMIC DNA]</scope>
    <source>
        <strain evidence="10 11">NBRC 13994</strain>
    </source>
</reference>